<keyword evidence="3" id="KW-0808">Transferase</keyword>
<dbReference type="InterPro" id="IPR029063">
    <property type="entry name" value="SAM-dependent_MTases_sf"/>
</dbReference>
<evidence type="ECO:0000313" key="6">
    <source>
        <dbReference type="Proteomes" id="UP000241769"/>
    </source>
</evidence>
<proteinExistence type="inferred from homology"/>
<keyword evidence="6" id="KW-1185">Reference proteome</keyword>
<dbReference type="InterPro" id="IPR025714">
    <property type="entry name" value="Methyltranfer_dom"/>
</dbReference>
<dbReference type="AlphaFoldDB" id="A0A2P6N3Y6"/>
<dbReference type="Pfam" id="PF13847">
    <property type="entry name" value="Methyltransf_31"/>
    <property type="match status" value="1"/>
</dbReference>
<dbReference type="SUPFAM" id="SSF53335">
    <property type="entry name" value="S-adenosyl-L-methionine-dependent methyltransferases"/>
    <property type="match status" value="1"/>
</dbReference>
<keyword evidence="2" id="KW-0489">Methyltransferase</keyword>
<gene>
    <name evidence="5" type="ORF">PROFUN_13456</name>
</gene>
<protein>
    <submittedName>
        <fullName evidence="5">Endothelin-converting enzyme 2</fullName>
    </submittedName>
</protein>
<sequence>MPPQFRNTKEGMASTRVIPEDNRVYATQQYWEDRYKAEPEPFDWFKEWPELKEVLSKYINHSESVLMAGCGNSKLSEQMYEDGYHSILNIDFSEEMKLSDESFDVVIDKGTMDALLTSAWEVDEHLAVNIDKMLSEVTRVLKKSGVYIYITFGQPHFRKNLLLKDKYNWDLTTERIGDGFHYYIYVLRKRNNE</sequence>
<dbReference type="CDD" id="cd02440">
    <property type="entry name" value="AdoMet_MTases"/>
    <property type="match status" value="1"/>
</dbReference>
<dbReference type="OrthoDB" id="411785at2759"/>
<organism evidence="5 6">
    <name type="scientific">Planoprotostelium fungivorum</name>
    <dbReference type="NCBI Taxonomy" id="1890364"/>
    <lineage>
        <taxon>Eukaryota</taxon>
        <taxon>Amoebozoa</taxon>
        <taxon>Evosea</taxon>
        <taxon>Variosea</taxon>
        <taxon>Cavosteliida</taxon>
        <taxon>Cavosteliaceae</taxon>
        <taxon>Planoprotostelium</taxon>
    </lineage>
</organism>
<feature type="domain" description="Methyltransferase" evidence="4">
    <location>
        <begin position="93"/>
        <end position="153"/>
    </location>
</feature>
<dbReference type="Proteomes" id="UP000241769">
    <property type="component" value="Unassembled WGS sequence"/>
</dbReference>
<evidence type="ECO:0000313" key="5">
    <source>
        <dbReference type="EMBL" id="PRP78675.1"/>
    </source>
</evidence>
<dbReference type="InParanoid" id="A0A2P6N3Y6"/>
<evidence type="ECO:0000256" key="2">
    <source>
        <dbReference type="ARBA" id="ARBA00022603"/>
    </source>
</evidence>
<dbReference type="GO" id="GO:0032259">
    <property type="term" value="P:methylation"/>
    <property type="evidence" value="ECO:0007669"/>
    <property type="project" value="UniProtKB-KW"/>
</dbReference>
<dbReference type="PANTHER" id="PTHR12176">
    <property type="entry name" value="SAM-DEPENDENT METHYLTRANSFERASE SUPERFAMILY PROTEIN"/>
    <property type="match status" value="1"/>
</dbReference>
<evidence type="ECO:0000259" key="4">
    <source>
        <dbReference type="Pfam" id="PF13847"/>
    </source>
</evidence>
<evidence type="ECO:0000256" key="3">
    <source>
        <dbReference type="ARBA" id="ARBA00022679"/>
    </source>
</evidence>
<reference evidence="5 6" key="1">
    <citation type="journal article" date="2018" name="Genome Biol. Evol.">
        <title>Multiple Roots of Fruiting Body Formation in Amoebozoa.</title>
        <authorList>
            <person name="Hillmann F."/>
            <person name="Forbes G."/>
            <person name="Novohradska S."/>
            <person name="Ferling I."/>
            <person name="Riege K."/>
            <person name="Groth M."/>
            <person name="Westermann M."/>
            <person name="Marz M."/>
            <person name="Spaller T."/>
            <person name="Winckler T."/>
            <person name="Schaap P."/>
            <person name="Glockner G."/>
        </authorList>
    </citation>
    <scope>NUCLEOTIDE SEQUENCE [LARGE SCALE GENOMIC DNA]</scope>
    <source>
        <strain evidence="5 6">Jena</strain>
    </source>
</reference>
<dbReference type="EMBL" id="MDYQ01000211">
    <property type="protein sequence ID" value="PRP78675.1"/>
    <property type="molecule type" value="Genomic_DNA"/>
</dbReference>
<evidence type="ECO:0000256" key="1">
    <source>
        <dbReference type="ARBA" id="ARBA00008361"/>
    </source>
</evidence>
<comment type="caution">
    <text evidence="5">The sequence shown here is derived from an EMBL/GenBank/DDBJ whole genome shotgun (WGS) entry which is preliminary data.</text>
</comment>
<dbReference type="GO" id="GO:0008168">
    <property type="term" value="F:methyltransferase activity"/>
    <property type="evidence" value="ECO:0007669"/>
    <property type="project" value="UniProtKB-KW"/>
</dbReference>
<name>A0A2P6N3Y6_9EUKA</name>
<dbReference type="InterPro" id="IPR051419">
    <property type="entry name" value="Lys/N-term_MeTrsfase_sf"/>
</dbReference>
<accession>A0A2P6N3Y6</accession>
<dbReference type="Gene3D" id="3.40.50.150">
    <property type="entry name" value="Vaccinia Virus protein VP39"/>
    <property type="match status" value="2"/>
</dbReference>
<comment type="similarity">
    <text evidence="1">Belongs to the methyltransferase superfamily.</text>
</comment>